<sequence length="364" mass="39761">MRATLVSLFIASFILPLGLSQILSDSQINTIISGLDSAQPPLQSWEIGTFAEALLELDTPRWSTLTPGVELSSFSSPPPDSLDEVLAIAKRHRAPLLTNAAAGDPSSTGFAVVLANLTGQGQADGLFYADAADSQIRWLFNNLQLWSDFVYMVPPFLAYYGVATGNYSIAYEAYNQIKQYRDYLRDSETGLWRHMVLGYSCDEGYWATGNAWAAGGIVRVLAIFAPSQYNLAQWAYAIQSALGDHLVTTPALLHNYADDASTFLDAASSALFAAFAYRLDVLLHSNVLPLAHFTDDMTLMPVVNGHNFPVELLLPPNATNIAAGGGIATSYEAQGFVINLHAAYRDWAAASNTKRRRVLRWMRP</sequence>
<feature type="chain" id="PRO_5003887867" description="Glycoside hydrolase family 105 protein" evidence="2">
    <location>
        <begin position="21"/>
        <end position="364"/>
    </location>
</feature>
<dbReference type="SUPFAM" id="SSF48208">
    <property type="entry name" value="Six-hairpin glycosidases"/>
    <property type="match status" value="1"/>
</dbReference>
<accession>K5V650</accession>
<reference evidence="3 4" key="1">
    <citation type="journal article" date="2012" name="BMC Genomics">
        <title>Comparative genomics of the white-rot fungi, Phanerochaete carnosa and P. chrysosporium, to elucidate the genetic basis of the distinct wood types they colonize.</title>
        <authorList>
            <person name="Suzuki H."/>
            <person name="MacDonald J."/>
            <person name="Syed K."/>
            <person name="Salamov A."/>
            <person name="Hori C."/>
            <person name="Aerts A."/>
            <person name="Henrissat B."/>
            <person name="Wiebenga A."/>
            <person name="vanKuyk P.A."/>
            <person name="Barry K."/>
            <person name="Lindquist E."/>
            <person name="LaButti K."/>
            <person name="Lapidus A."/>
            <person name="Lucas S."/>
            <person name="Coutinho P."/>
            <person name="Gong Y."/>
            <person name="Samejima M."/>
            <person name="Mahadevan R."/>
            <person name="Abou-Zaid M."/>
            <person name="de Vries R.P."/>
            <person name="Igarashi K."/>
            <person name="Yadav J.S."/>
            <person name="Grigoriev I.V."/>
            <person name="Master E.R."/>
        </authorList>
    </citation>
    <scope>NUCLEOTIDE SEQUENCE [LARGE SCALE GENOMIC DNA]</scope>
    <source>
        <strain evidence="3 4">HHB-10118-sp</strain>
    </source>
</reference>
<dbReference type="InParanoid" id="K5V650"/>
<organism evidence="3 4">
    <name type="scientific">Phanerochaete carnosa (strain HHB-10118-sp)</name>
    <name type="common">White-rot fungus</name>
    <name type="synonym">Peniophora carnosa</name>
    <dbReference type="NCBI Taxonomy" id="650164"/>
    <lineage>
        <taxon>Eukaryota</taxon>
        <taxon>Fungi</taxon>
        <taxon>Dikarya</taxon>
        <taxon>Basidiomycota</taxon>
        <taxon>Agaricomycotina</taxon>
        <taxon>Agaricomycetes</taxon>
        <taxon>Polyporales</taxon>
        <taxon>Phanerochaetaceae</taxon>
        <taxon>Phanerochaete</taxon>
    </lineage>
</organism>
<dbReference type="PANTHER" id="PTHR41814">
    <property type="entry name" value="EXPRESSED PROTEIN"/>
    <property type="match status" value="1"/>
</dbReference>
<dbReference type="GO" id="GO:0005975">
    <property type="term" value="P:carbohydrate metabolic process"/>
    <property type="evidence" value="ECO:0007669"/>
    <property type="project" value="InterPro"/>
</dbReference>
<dbReference type="EMBL" id="JH930470">
    <property type="protein sequence ID" value="EKM58181.1"/>
    <property type="molecule type" value="Genomic_DNA"/>
</dbReference>
<protein>
    <recommendedName>
        <fullName evidence="5">Glycoside hydrolase family 105 protein</fullName>
    </recommendedName>
</protein>
<dbReference type="RefSeq" id="XP_007393505.1">
    <property type="nucleotide sequence ID" value="XM_007393443.1"/>
</dbReference>
<dbReference type="Pfam" id="PF07470">
    <property type="entry name" value="Glyco_hydro_88"/>
    <property type="match status" value="1"/>
</dbReference>
<dbReference type="OrthoDB" id="4138492at2759"/>
<gene>
    <name evidence="3" type="ORF">PHACADRAFT_159260</name>
</gene>
<keyword evidence="4" id="KW-1185">Reference proteome</keyword>
<dbReference type="KEGG" id="pco:PHACADRAFT_159260"/>
<dbReference type="Proteomes" id="UP000008370">
    <property type="component" value="Unassembled WGS sequence"/>
</dbReference>
<feature type="signal peptide" evidence="2">
    <location>
        <begin position="1"/>
        <end position="20"/>
    </location>
</feature>
<evidence type="ECO:0000313" key="4">
    <source>
        <dbReference type="Proteomes" id="UP000008370"/>
    </source>
</evidence>
<keyword evidence="2" id="KW-0732">Signal</keyword>
<evidence type="ECO:0000256" key="1">
    <source>
        <dbReference type="ARBA" id="ARBA00022801"/>
    </source>
</evidence>
<dbReference type="InterPro" id="IPR008928">
    <property type="entry name" value="6-hairpin_glycosidase_sf"/>
</dbReference>
<dbReference type="GO" id="GO:0016787">
    <property type="term" value="F:hydrolase activity"/>
    <property type="evidence" value="ECO:0007669"/>
    <property type="project" value="UniProtKB-KW"/>
</dbReference>
<evidence type="ECO:0000313" key="3">
    <source>
        <dbReference type="EMBL" id="EKM58181.1"/>
    </source>
</evidence>
<dbReference type="PANTHER" id="PTHR41814:SF1">
    <property type="entry name" value="CELLULASE"/>
    <property type="match status" value="1"/>
</dbReference>
<dbReference type="GeneID" id="18909131"/>
<dbReference type="HOGENOM" id="CLU_037534_0_0_1"/>
<dbReference type="InterPro" id="IPR010905">
    <property type="entry name" value="Glyco_hydro_88"/>
</dbReference>
<name>K5V650_PHACS</name>
<dbReference type="AlphaFoldDB" id="K5V650"/>
<evidence type="ECO:0008006" key="5">
    <source>
        <dbReference type="Google" id="ProtNLM"/>
    </source>
</evidence>
<dbReference type="InterPro" id="IPR012341">
    <property type="entry name" value="6hp_glycosidase-like_sf"/>
</dbReference>
<evidence type="ECO:0000256" key="2">
    <source>
        <dbReference type="SAM" id="SignalP"/>
    </source>
</evidence>
<keyword evidence="1" id="KW-0378">Hydrolase</keyword>
<proteinExistence type="predicted"/>
<dbReference type="Gene3D" id="1.50.10.10">
    <property type="match status" value="1"/>
</dbReference>